<name>A0A3M7STR1_BRAPC</name>
<protein>
    <submittedName>
        <fullName evidence="2">Uncharacterized protein</fullName>
    </submittedName>
</protein>
<evidence type="ECO:0000313" key="2">
    <source>
        <dbReference type="EMBL" id="RNA39010.1"/>
    </source>
</evidence>
<accession>A0A3M7STR1</accession>
<keyword evidence="1" id="KW-0472">Membrane</keyword>
<feature type="transmembrane region" description="Helical" evidence="1">
    <location>
        <begin position="64"/>
        <end position="90"/>
    </location>
</feature>
<dbReference type="Proteomes" id="UP000276133">
    <property type="component" value="Unassembled WGS sequence"/>
</dbReference>
<dbReference type="AlphaFoldDB" id="A0A3M7STR1"/>
<gene>
    <name evidence="2" type="ORF">BpHYR1_033462</name>
</gene>
<evidence type="ECO:0000256" key="1">
    <source>
        <dbReference type="SAM" id="Phobius"/>
    </source>
</evidence>
<proteinExistence type="predicted"/>
<dbReference type="EMBL" id="REGN01000797">
    <property type="protein sequence ID" value="RNA39010.1"/>
    <property type="molecule type" value="Genomic_DNA"/>
</dbReference>
<comment type="caution">
    <text evidence="2">The sequence shown here is derived from an EMBL/GenBank/DDBJ whole genome shotgun (WGS) entry which is preliminary data.</text>
</comment>
<keyword evidence="3" id="KW-1185">Reference proteome</keyword>
<reference evidence="2 3" key="1">
    <citation type="journal article" date="2018" name="Sci. Rep.">
        <title>Genomic signatures of local adaptation to the degree of environmental predictability in rotifers.</title>
        <authorList>
            <person name="Franch-Gras L."/>
            <person name="Hahn C."/>
            <person name="Garcia-Roger E.M."/>
            <person name="Carmona M.J."/>
            <person name="Serra M."/>
            <person name="Gomez A."/>
        </authorList>
    </citation>
    <scope>NUCLEOTIDE SEQUENCE [LARGE SCALE GENOMIC DNA]</scope>
    <source>
        <strain evidence="2">HYR1</strain>
    </source>
</reference>
<feature type="transmembrane region" description="Helical" evidence="1">
    <location>
        <begin position="110"/>
        <end position="127"/>
    </location>
</feature>
<evidence type="ECO:0000313" key="3">
    <source>
        <dbReference type="Proteomes" id="UP000276133"/>
    </source>
</evidence>
<keyword evidence="1" id="KW-0812">Transmembrane</keyword>
<feature type="transmembrane region" description="Helical" evidence="1">
    <location>
        <begin position="139"/>
        <end position="155"/>
    </location>
</feature>
<keyword evidence="1" id="KW-1133">Transmembrane helix</keyword>
<sequence length="156" mass="18284">MSLTNFCAVHLEFYGVRNPISCVRIATSAEKVQTIKVRHLEVDDQFKEFIITNQKLILISKDKLFELIINFKIMGIFFLNYQCFFIGFSLVTMRNKFGSHLFYDQLVTKFVTKLVGTGLVTTLVIKVNDQNLNKHLNSLRYHFIFYFNYGLFTLTE</sequence>
<organism evidence="2 3">
    <name type="scientific">Brachionus plicatilis</name>
    <name type="common">Marine rotifer</name>
    <name type="synonym">Brachionus muelleri</name>
    <dbReference type="NCBI Taxonomy" id="10195"/>
    <lineage>
        <taxon>Eukaryota</taxon>
        <taxon>Metazoa</taxon>
        <taxon>Spiralia</taxon>
        <taxon>Gnathifera</taxon>
        <taxon>Rotifera</taxon>
        <taxon>Eurotatoria</taxon>
        <taxon>Monogononta</taxon>
        <taxon>Pseudotrocha</taxon>
        <taxon>Ploima</taxon>
        <taxon>Brachionidae</taxon>
        <taxon>Brachionus</taxon>
    </lineage>
</organism>